<sequence>MWSLPRKEYQMTNECFHLDSISKYLDKYPQEAPYLSQVYIDLTLVKSWFEVKIKEVKALRKCVLLGKPSKSTSEIIVFPCAAVEIWSIERMSQLFSSLSPNNFVVDGNELKSITLAITFPDSTVVYYNIHDEIILPSNISINTIDNIDSKDMGEDLLLGSSSK</sequence>
<dbReference type="PANTHER" id="PTHR28582">
    <property type="entry name" value="TRNA-SPLICING ENDONUCLEASE SUBUNIT SEN15"/>
    <property type="match status" value="1"/>
</dbReference>
<dbReference type="InterPro" id="IPR011856">
    <property type="entry name" value="tRNA_endonuc-like_dom_sf"/>
</dbReference>
<dbReference type="Proteomes" id="UP000789706">
    <property type="component" value="Unassembled WGS sequence"/>
</dbReference>
<evidence type="ECO:0000256" key="2">
    <source>
        <dbReference type="ARBA" id="ARBA00022694"/>
    </source>
</evidence>
<dbReference type="GO" id="GO:0006388">
    <property type="term" value="P:tRNA splicing, via endonucleolytic cleavage and ligation"/>
    <property type="evidence" value="ECO:0007669"/>
    <property type="project" value="InterPro"/>
</dbReference>
<dbReference type="GO" id="GO:0003676">
    <property type="term" value="F:nucleic acid binding"/>
    <property type="evidence" value="ECO:0007669"/>
    <property type="project" value="InterPro"/>
</dbReference>
<accession>A0A9N8WJK3</accession>
<evidence type="ECO:0000259" key="3">
    <source>
        <dbReference type="Pfam" id="PF09631"/>
    </source>
</evidence>
<dbReference type="InterPro" id="IPR018593">
    <property type="entry name" value="tRNA-endonuc_su_Sen15"/>
</dbReference>
<feature type="domain" description="tRNA-splicing endonuclease subunit Sen15" evidence="3">
    <location>
        <begin position="37"/>
        <end position="137"/>
    </location>
</feature>
<evidence type="ECO:0000313" key="4">
    <source>
        <dbReference type="EMBL" id="CAG8488866.1"/>
    </source>
</evidence>
<dbReference type="GO" id="GO:0005634">
    <property type="term" value="C:nucleus"/>
    <property type="evidence" value="ECO:0007669"/>
    <property type="project" value="UniProtKB-ARBA"/>
</dbReference>
<keyword evidence="5" id="KW-1185">Reference proteome</keyword>
<dbReference type="SUPFAM" id="SSF53032">
    <property type="entry name" value="tRNA-intron endonuclease catalytic domain-like"/>
    <property type="match status" value="1"/>
</dbReference>
<protein>
    <submittedName>
        <fullName evidence="4">7886_t:CDS:1</fullName>
    </submittedName>
</protein>
<comment type="caution">
    <text evidence="4">The sequence shown here is derived from an EMBL/GenBank/DDBJ whole genome shotgun (WGS) entry which is preliminary data.</text>
</comment>
<dbReference type="AlphaFoldDB" id="A0A9N8WJK3"/>
<evidence type="ECO:0000256" key="1">
    <source>
        <dbReference type="ARBA" id="ARBA00006091"/>
    </source>
</evidence>
<dbReference type="InterPro" id="IPR036167">
    <property type="entry name" value="tRNA_intron_Endo_cat-like_sf"/>
</dbReference>
<name>A0A9N8WJK3_9GLOM</name>
<dbReference type="EMBL" id="CAJVPK010000286">
    <property type="protein sequence ID" value="CAG8488866.1"/>
    <property type="molecule type" value="Genomic_DNA"/>
</dbReference>
<organism evidence="4 5">
    <name type="scientific">Diversispora eburnea</name>
    <dbReference type="NCBI Taxonomy" id="1213867"/>
    <lineage>
        <taxon>Eukaryota</taxon>
        <taxon>Fungi</taxon>
        <taxon>Fungi incertae sedis</taxon>
        <taxon>Mucoromycota</taxon>
        <taxon>Glomeromycotina</taxon>
        <taxon>Glomeromycetes</taxon>
        <taxon>Diversisporales</taxon>
        <taxon>Diversisporaceae</taxon>
        <taxon>Diversispora</taxon>
    </lineage>
</organism>
<reference evidence="4" key="1">
    <citation type="submission" date="2021-06" db="EMBL/GenBank/DDBJ databases">
        <authorList>
            <person name="Kallberg Y."/>
            <person name="Tangrot J."/>
            <person name="Rosling A."/>
        </authorList>
    </citation>
    <scope>NUCLEOTIDE SEQUENCE</scope>
    <source>
        <strain evidence="4">AZ414A</strain>
    </source>
</reference>
<proteinExistence type="inferred from homology"/>
<gene>
    <name evidence="4" type="ORF">DEBURN_LOCUS4064</name>
</gene>
<dbReference type="OrthoDB" id="10002170at2759"/>
<dbReference type="Gene3D" id="3.40.1350.10">
    <property type="match status" value="1"/>
</dbReference>
<dbReference type="PANTHER" id="PTHR28582:SF1">
    <property type="entry name" value="TRNA-SPLICING ENDONUCLEASE SUBUNIT SEN15"/>
    <property type="match status" value="1"/>
</dbReference>
<evidence type="ECO:0000313" key="5">
    <source>
        <dbReference type="Proteomes" id="UP000789706"/>
    </source>
</evidence>
<comment type="similarity">
    <text evidence="1">Belongs to the SEN15 family.</text>
</comment>
<keyword evidence="2" id="KW-0819">tRNA processing</keyword>
<dbReference type="Pfam" id="PF09631">
    <property type="entry name" value="Sen15"/>
    <property type="match status" value="1"/>
</dbReference>